<gene>
    <name evidence="1" type="ORF">ECANGB1_659</name>
</gene>
<evidence type="ECO:0000313" key="2">
    <source>
        <dbReference type="Proteomes" id="UP000192639"/>
    </source>
</evidence>
<dbReference type="OrthoDB" id="10252231at2759"/>
<dbReference type="Gene3D" id="3.40.50.720">
    <property type="entry name" value="NAD(P)-binding Rossmann-like Domain"/>
    <property type="match status" value="1"/>
</dbReference>
<dbReference type="Proteomes" id="UP000192639">
    <property type="component" value="Unassembled WGS sequence"/>
</dbReference>
<evidence type="ECO:0000313" key="1">
    <source>
        <dbReference type="EMBL" id="ORD93198.1"/>
    </source>
</evidence>
<accession>A0A1Y1S487</accession>
<name>A0A1Y1S487_9MICR</name>
<sequence length="203" mass="22419">MPCEMTDAIFDRQVRLFGTETQERIGGTTVVVAGRANKISAEIVKNVVLLGVYEVRTTEEIALEAERLIKGDLGTINERVKINRKLRNDSIGRMGHGYGIVGRLLDYFRGESKNDKSSLFYFLIDQDHSGLDVGYYFVCSGCRTAVKNSCVHQCIRKEGAGVDNRMLELAKDLYVGATVVQEFIKIVDGKPETAAATFSADGL</sequence>
<comment type="caution">
    <text evidence="1">The sequence shown here is derived from an EMBL/GenBank/DDBJ whole genome shotgun (WGS) entry which is preliminary data.</text>
</comment>
<protein>
    <submittedName>
        <fullName evidence="1">Uncharacterized protein</fullName>
    </submittedName>
</protein>
<keyword evidence="2" id="KW-1185">Reference proteome</keyword>
<dbReference type="VEuPathDB" id="MicrosporidiaDB:ECANGB1_659"/>
<dbReference type="EMBL" id="LWDP01000149">
    <property type="protein sequence ID" value="ORD93198.1"/>
    <property type="molecule type" value="Genomic_DNA"/>
</dbReference>
<dbReference type="InterPro" id="IPR035985">
    <property type="entry name" value="Ubiquitin-activating_enz"/>
</dbReference>
<proteinExistence type="predicted"/>
<dbReference type="AlphaFoldDB" id="A0A1Y1S487"/>
<organism evidence="1 2">
    <name type="scientific">Enterospora canceri</name>
    <dbReference type="NCBI Taxonomy" id="1081671"/>
    <lineage>
        <taxon>Eukaryota</taxon>
        <taxon>Fungi</taxon>
        <taxon>Fungi incertae sedis</taxon>
        <taxon>Microsporidia</taxon>
        <taxon>Enterocytozoonidae</taxon>
        <taxon>Enterospora</taxon>
    </lineage>
</organism>
<dbReference type="GO" id="GO:0008641">
    <property type="term" value="F:ubiquitin-like modifier activating enzyme activity"/>
    <property type="evidence" value="ECO:0007669"/>
    <property type="project" value="InterPro"/>
</dbReference>
<reference evidence="1 2" key="1">
    <citation type="journal article" date="2017" name="Environ. Microbiol.">
        <title>Decay of the glycolytic pathway and adaptation to intranuclear parasitism within Enterocytozoonidae microsporidia.</title>
        <authorList>
            <person name="Wiredu Boakye D."/>
            <person name="Jaroenlak P."/>
            <person name="Prachumwat A."/>
            <person name="Williams T.A."/>
            <person name="Bateman K.S."/>
            <person name="Itsathitphaisarn O."/>
            <person name="Sritunyalucksana K."/>
            <person name="Paszkiewicz K.H."/>
            <person name="Moore K.A."/>
            <person name="Stentiford G.D."/>
            <person name="Williams B.A."/>
        </authorList>
    </citation>
    <scope>NUCLEOTIDE SEQUENCE [LARGE SCALE GENOMIC DNA]</scope>
    <source>
        <strain evidence="1 2">GB1</strain>
    </source>
</reference>
<dbReference type="SUPFAM" id="SSF69572">
    <property type="entry name" value="Activating enzymes of the ubiquitin-like proteins"/>
    <property type="match status" value="1"/>
</dbReference>